<dbReference type="Pfam" id="PF07707">
    <property type="entry name" value="BACK"/>
    <property type="match status" value="1"/>
</dbReference>
<evidence type="ECO:0000313" key="2">
    <source>
        <dbReference type="EMBL" id="RIA83289.1"/>
    </source>
</evidence>
<evidence type="ECO:0000313" key="3">
    <source>
        <dbReference type="Proteomes" id="UP000265703"/>
    </source>
</evidence>
<name>A0A397SEI5_9GLOM</name>
<sequence length="345" mass="41602">MSTKFYEEMINHKKLYETKGDYDMKIYADGIEEKNDYFILNSSYSPQIFEILIKRIRTSILVNYIQEILIENHYNFIKKSFLEILELTYQKKFLNRLWDYCIHGICWNSDHLFKSTKFLTLNPAILEIILKRDDFHIDNEITIWEKLLKWTCRQHPVIQQDINKWNKNDFIVMERRLSRFIPLIRFYHISSKDFLLKIYPFKKLLPNDLVNSIFVYHMVPNNKLNINMQPPRYPEFSHSTIIECQHLKIFSSWIDKKENFRDRNTFHEKCDNKGATIIIAKITDSEHIIGGYSPLEWDSSSGTWRIYDNHNYYTKIDVPTSRINKIVNVDDYELDDVAFYKLSNE</sequence>
<evidence type="ECO:0000259" key="1">
    <source>
        <dbReference type="Pfam" id="PF07707"/>
    </source>
</evidence>
<keyword evidence="3" id="KW-1185">Reference proteome</keyword>
<proteinExistence type="predicted"/>
<gene>
    <name evidence="2" type="ORF">C1645_834037</name>
</gene>
<dbReference type="Gene3D" id="1.25.40.420">
    <property type="match status" value="1"/>
</dbReference>
<organism evidence="2 3">
    <name type="scientific">Glomus cerebriforme</name>
    <dbReference type="NCBI Taxonomy" id="658196"/>
    <lineage>
        <taxon>Eukaryota</taxon>
        <taxon>Fungi</taxon>
        <taxon>Fungi incertae sedis</taxon>
        <taxon>Mucoromycota</taxon>
        <taxon>Glomeromycotina</taxon>
        <taxon>Glomeromycetes</taxon>
        <taxon>Glomerales</taxon>
        <taxon>Glomeraceae</taxon>
        <taxon>Glomus</taxon>
    </lineage>
</organism>
<dbReference type="AlphaFoldDB" id="A0A397SEI5"/>
<dbReference type="EMBL" id="QKYT01000584">
    <property type="protein sequence ID" value="RIA83289.1"/>
    <property type="molecule type" value="Genomic_DNA"/>
</dbReference>
<accession>A0A397SEI5</accession>
<reference evidence="2 3" key="1">
    <citation type="submission" date="2018-06" db="EMBL/GenBank/DDBJ databases">
        <title>Comparative genomics reveals the genomic features of Rhizophagus irregularis, R. cerebriforme, R. diaphanum and Gigaspora rosea, and their symbiotic lifestyle signature.</title>
        <authorList>
            <person name="Morin E."/>
            <person name="San Clemente H."/>
            <person name="Chen E.C.H."/>
            <person name="De La Providencia I."/>
            <person name="Hainaut M."/>
            <person name="Kuo A."/>
            <person name="Kohler A."/>
            <person name="Murat C."/>
            <person name="Tang N."/>
            <person name="Roy S."/>
            <person name="Loubradou J."/>
            <person name="Henrissat B."/>
            <person name="Grigoriev I.V."/>
            <person name="Corradi N."/>
            <person name="Roux C."/>
            <person name="Martin F.M."/>
        </authorList>
    </citation>
    <scope>NUCLEOTIDE SEQUENCE [LARGE SCALE GENOMIC DNA]</scope>
    <source>
        <strain evidence="2 3">DAOM 227022</strain>
    </source>
</reference>
<dbReference type="OrthoDB" id="25620at2759"/>
<dbReference type="InterPro" id="IPR011705">
    <property type="entry name" value="BACK"/>
</dbReference>
<feature type="domain" description="BACK" evidence="1">
    <location>
        <begin position="94"/>
        <end position="156"/>
    </location>
</feature>
<dbReference type="Proteomes" id="UP000265703">
    <property type="component" value="Unassembled WGS sequence"/>
</dbReference>
<comment type="caution">
    <text evidence="2">The sequence shown here is derived from an EMBL/GenBank/DDBJ whole genome shotgun (WGS) entry which is preliminary data.</text>
</comment>
<protein>
    <recommendedName>
        <fullName evidence="1">BACK domain-containing protein</fullName>
    </recommendedName>
</protein>